<evidence type="ECO:0000313" key="3">
    <source>
        <dbReference type="EMBL" id="VFJ44003.1"/>
    </source>
</evidence>
<dbReference type="InterPro" id="IPR035979">
    <property type="entry name" value="RBD_domain_sf"/>
</dbReference>
<dbReference type="EMBL" id="CAADEY010000007">
    <property type="protein sequence ID" value="VFJ44003.1"/>
    <property type="molecule type" value="Genomic_DNA"/>
</dbReference>
<evidence type="ECO:0000259" key="2">
    <source>
        <dbReference type="PROSITE" id="PS50102"/>
    </source>
</evidence>
<evidence type="ECO:0000313" key="4">
    <source>
        <dbReference type="EMBL" id="VFJ53451.1"/>
    </source>
</evidence>
<organism evidence="4">
    <name type="scientific">Candidatus Kentrum sp. DK</name>
    <dbReference type="NCBI Taxonomy" id="2126562"/>
    <lineage>
        <taxon>Bacteria</taxon>
        <taxon>Pseudomonadati</taxon>
        <taxon>Pseudomonadota</taxon>
        <taxon>Gammaproteobacteria</taxon>
        <taxon>Candidatus Kentrum</taxon>
    </lineage>
</organism>
<reference evidence="4" key="1">
    <citation type="submission" date="2019-02" db="EMBL/GenBank/DDBJ databases">
        <authorList>
            <person name="Gruber-Vodicka R. H."/>
            <person name="Seah K. B. B."/>
        </authorList>
    </citation>
    <scope>NUCLEOTIDE SEQUENCE</scope>
    <source>
        <strain evidence="3">BECK_DK161</strain>
        <strain evidence="4">BECK_DK47</strain>
    </source>
</reference>
<dbReference type="EMBL" id="CAADEX010000042">
    <property type="protein sequence ID" value="VFJ53451.1"/>
    <property type="molecule type" value="Genomic_DNA"/>
</dbReference>
<dbReference type="InterPro" id="IPR012677">
    <property type="entry name" value="Nucleotide-bd_a/b_plait_sf"/>
</dbReference>
<dbReference type="InterPro" id="IPR048289">
    <property type="entry name" value="RRM2_NsCP33-like"/>
</dbReference>
<dbReference type="InterPro" id="IPR052462">
    <property type="entry name" value="SLIRP/GR-RBP-like"/>
</dbReference>
<keyword evidence="1" id="KW-0694">RNA-binding</keyword>
<protein>
    <submittedName>
        <fullName evidence="4">RNA recognition motif. (A.k.a. RRM, RBD, or RNP domain)</fullName>
    </submittedName>
</protein>
<proteinExistence type="predicted"/>
<dbReference type="PANTHER" id="PTHR48027">
    <property type="entry name" value="HETEROGENEOUS NUCLEAR RIBONUCLEOPROTEIN 87F-RELATED"/>
    <property type="match status" value="1"/>
</dbReference>
<dbReference type="Pfam" id="PF00076">
    <property type="entry name" value="RRM_1"/>
    <property type="match status" value="1"/>
</dbReference>
<accession>A0A450SJ46</accession>
<sequence>MNIYAGNLPYSVDEDGLREIFGQYGEVEEASVIKDRYSGRSKGFGFVVMPNDSEAQAAIDALNETQLDNRPIRVNQAKPRENG</sequence>
<dbReference type="SUPFAM" id="SSF54928">
    <property type="entry name" value="RNA-binding domain, RBD"/>
    <property type="match status" value="1"/>
</dbReference>
<dbReference type="Gene3D" id="3.30.70.330">
    <property type="match status" value="1"/>
</dbReference>
<dbReference type="InterPro" id="IPR000504">
    <property type="entry name" value="RRM_dom"/>
</dbReference>
<evidence type="ECO:0000256" key="1">
    <source>
        <dbReference type="ARBA" id="ARBA00022884"/>
    </source>
</evidence>
<dbReference type="AlphaFoldDB" id="A0A450SJ46"/>
<dbReference type="CDD" id="cd21608">
    <property type="entry name" value="RRM2_NsCP33_like"/>
    <property type="match status" value="1"/>
</dbReference>
<name>A0A450SJ46_9GAMM</name>
<dbReference type="PROSITE" id="PS50102">
    <property type="entry name" value="RRM"/>
    <property type="match status" value="1"/>
</dbReference>
<dbReference type="GO" id="GO:0003723">
    <property type="term" value="F:RNA binding"/>
    <property type="evidence" value="ECO:0007669"/>
    <property type="project" value="UniProtKB-KW"/>
</dbReference>
<dbReference type="SMART" id="SM00360">
    <property type="entry name" value="RRM"/>
    <property type="match status" value="1"/>
</dbReference>
<gene>
    <name evidence="4" type="ORF">BECKDK2373B_GA0170837_104223</name>
    <name evidence="3" type="ORF">BECKDK2373C_GA0170839_100724</name>
</gene>
<feature type="domain" description="RRM" evidence="2">
    <location>
        <begin position="1"/>
        <end position="79"/>
    </location>
</feature>